<accession>A0A382MZC8</accession>
<reference evidence="2" key="1">
    <citation type="submission" date="2018-05" db="EMBL/GenBank/DDBJ databases">
        <authorList>
            <person name="Lanie J.A."/>
            <person name="Ng W.-L."/>
            <person name="Kazmierczak K.M."/>
            <person name="Andrzejewski T.M."/>
            <person name="Davidsen T.M."/>
            <person name="Wayne K.J."/>
            <person name="Tettelin H."/>
            <person name="Glass J.I."/>
            <person name="Rusch D."/>
            <person name="Podicherti R."/>
            <person name="Tsui H.-C.T."/>
            <person name="Winkler M.E."/>
        </authorList>
    </citation>
    <scope>NUCLEOTIDE SEQUENCE</scope>
</reference>
<feature type="domain" description="DUF1549" evidence="1">
    <location>
        <begin position="61"/>
        <end position="109"/>
    </location>
</feature>
<protein>
    <recommendedName>
        <fullName evidence="1">DUF1549 domain-containing protein</fullName>
    </recommendedName>
</protein>
<feature type="non-terminal residue" evidence="2">
    <location>
        <position position="111"/>
    </location>
</feature>
<gene>
    <name evidence="2" type="ORF">METZ01_LOCUS306734</name>
</gene>
<dbReference type="PANTHER" id="PTHR35889:SF3">
    <property type="entry name" value="F-BOX DOMAIN-CONTAINING PROTEIN"/>
    <property type="match status" value="1"/>
</dbReference>
<organism evidence="2">
    <name type="scientific">marine metagenome</name>
    <dbReference type="NCBI Taxonomy" id="408172"/>
    <lineage>
        <taxon>unclassified sequences</taxon>
        <taxon>metagenomes</taxon>
        <taxon>ecological metagenomes</taxon>
    </lineage>
</organism>
<dbReference type="PANTHER" id="PTHR35889">
    <property type="entry name" value="CYCLOINULO-OLIGOSACCHARIDE FRUCTANOTRANSFERASE-RELATED"/>
    <property type="match status" value="1"/>
</dbReference>
<evidence type="ECO:0000259" key="1">
    <source>
        <dbReference type="Pfam" id="PF07583"/>
    </source>
</evidence>
<dbReference type="EMBL" id="UINC01096738">
    <property type="protein sequence ID" value="SVC53880.1"/>
    <property type="molecule type" value="Genomic_DNA"/>
</dbReference>
<evidence type="ECO:0000313" key="2">
    <source>
        <dbReference type="EMBL" id="SVC53880.1"/>
    </source>
</evidence>
<name>A0A382MZC8_9ZZZZ</name>
<dbReference type="InterPro" id="IPR011444">
    <property type="entry name" value="DUF1549"/>
</dbReference>
<proteinExistence type="predicted"/>
<dbReference type="Pfam" id="PF07583">
    <property type="entry name" value="PSCyt2"/>
    <property type="match status" value="1"/>
</dbReference>
<sequence>MSLNRFLQLLAFWAGTLGPIYASSDLAGGKNLEAAREFWSYRPLGEVKLPDVKDESWLRTEVDRFIVARQEAAKVQPNDPASPHTLMRRASFDLRGLPPTPEEVENFEQEA</sequence>
<dbReference type="AlphaFoldDB" id="A0A382MZC8"/>